<dbReference type="SUPFAM" id="SSF46785">
    <property type="entry name" value="Winged helix' DNA-binding domain"/>
    <property type="match status" value="1"/>
</dbReference>
<proteinExistence type="inferred from homology"/>
<dbReference type="Gene3D" id="3.40.190.290">
    <property type="match status" value="1"/>
</dbReference>
<dbReference type="FunFam" id="3.40.190.290:FF:000001">
    <property type="entry name" value="Transcriptional regulator, LysR family"/>
    <property type="match status" value="1"/>
</dbReference>
<accession>A0A158M2H6</accession>
<dbReference type="RefSeq" id="WP_005013695.1">
    <property type="nucleotide sequence ID" value="NZ_JFZZ01000121.1"/>
</dbReference>
<evidence type="ECO:0000313" key="6">
    <source>
        <dbReference type="EMBL" id="KAK88307.1"/>
    </source>
</evidence>
<dbReference type="STRING" id="35814.BBB42_08775"/>
<dbReference type="GO" id="GO:0006351">
    <property type="term" value="P:DNA-templated transcription"/>
    <property type="evidence" value="ECO:0007669"/>
    <property type="project" value="TreeGrafter"/>
</dbReference>
<dbReference type="EMBL" id="JFZZ01000121">
    <property type="protein sequence ID" value="KAK88307.1"/>
    <property type="molecule type" value="Genomic_DNA"/>
</dbReference>
<evidence type="ECO:0000256" key="2">
    <source>
        <dbReference type="ARBA" id="ARBA00023015"/>
    </source>
</evidence>
<keyword evidence="4" id="KW-0804">Transcription</keyword>
<dbReference type="InterPro" id="IPR036390">
    <property type="entry name" value="WH_DNA-bd_sf"/>
</dbReference>
<dbReference type="Pfam" id="PF03466">
    <property type="entry name" value="LysR_substrate"/>
    <property type="match status" value="1"/>
</dbReference>
<feature type="domain" description="HTH lysR-type" evidence="5">
    <location>
        <begin position="12"/>
        <end position="67"/>
    </location>
</feature>
<evidence type="ECO:0000313" key="7">
    <source>
        <dbReference type="Proteomes" id="UP000026682"/>
    </source>
</evidence>
<dbReference type="InterPro" id="IPR000847">
    <property type="entry name" value="LysR_HTH_N"/>
</dbReference>
<evidence type="ECO:0000259" key="5">
    <source>
        <dbReference type="PROSITE" id="PS50931"/>
    </source>
</evidence>
<dbReference type="PATRIC" id="fig|1331206.3.peg.2969"/>
<keyword evidence="3" id="KW-0238">DNA-binding</keyword>
<dbReference type="CDD" id="cd08422">
    <property type="entry name" value="PBP2_CrgA_like"/>
    <property type="match status" value="1"/>
</dbReference>
<comment type="similarity">
    <text evidence="1">Belongs to the LysR transcriptional regulatory family.</text>
</comment>
<dbReference type="GO" id="GO:0043565">
    <property type="term" value="F:sequence-specific DNA binding"/>
    <property type="evidence" value="ECO:0007669"/>
    <property type="project" value="TreeGrafter"/>
</dbReference>
<dbReference type="PANTHER" id="PTHR30537:SF5">
    <property type="entry name" value="HTH-TYPE TRANSCRIPTIONAL ACTIVATOR TTDR-RELATED"/>
    <property type="match status" value="1"/>
</dbReference>
<dbReference type="Pfam" id="PF00126">
    <property type="entry name" value="HTH_1"/>
    <property type="match status" value="1"/>
</dbReference>
<dbReference type="InterPro" id="IPR036388">
    <property type="entry name" value="WH-like_DNA-bd_sf"/>
</dbReference>
<dbReference type="PANTHER" id="PTHR30537">
    <property type="entry name" value="HTH-TYPE TRANSCRIPTIONAL REGULATOR"/>
    <property type="match status" value="1"/>
</dbReference>
<protein>
    <submittedName>
        <fullName evidence="6">LysR substrate-binding domain protein</fullName>
    </submittedName>
</protein>
<dbReference type="GeneID" id="93120082"/>
<evidence type="ECO:0000256" key="1">
    <source>
        <dbReference type="ARBA" id="ARBA00009437"/>
    </source>
</evidence>
<sequence length="311" mass="34238">MQKLHGNNEAGLDELKAFVAVATQGSFAAAARMLDRDSSVLSRRISALERRLGARLVTRTTRAIILTEAGTQYLRRVRTILDELDAANLEASDVACTPRGVLRISMPLSFGRRWIAPLFSRFMRAYPAVKLDARYTDRYVDLVSEGFDLAVRVGRMADSSLVTRRIGTYRTMLAASPGYLQEHGHPQTPTELASHACLGFTGFSSWPRWSLARADSRFTFEPVGPLIADSAEVVVDSAVEGLGIVLAPDWLIVDHLRSGQLVELLPGWGASNDGPVSIVHPSGHIVAAKSRVFIDMVVENLHNVWHWPPSR</sequence>
<dbReference type="Proteomes" id="UP000026682">
    <property type="component" value="Unassembled WGS sequence"/>
</dbReference>
<dbReference type="PROSITE" id="PS50931">
    <property type="entry name" value="HTH_LYSR"/>
    <property type="match status" value="1"/>
</dbReference>
<dbReference type="SUPFAM" id="SSF53850">
    <property type="entry name" value="Periplasmic binding protein-like II"/>
    <property type="match status" value="1"/>
</dbReference>
<gene>
    <name evidence="6" type="ORF">L497_2061</name>
</gene>
<dbReference type="FunFam" id="1.10.10.10:FF:000001">
    <property type="entry name" value="LysR family transcriptional regulator"/>
    <property type="match status" value="1"/>
</dbReference>
<evidence type="ECO:0000256" key="4">
    <source>
        <dbReference type="ARBA" id="ARBA00023163"/>
    </source>
</evidence>
<dbReference type="GO" id="GO:0003700">
    <property type="term" value="F:DNA-binding transcription factor activity"/>
    <property type="evidence" value="ECO:0007669"/>
    <property type="project" value="InterPro"/>
</dbReference>
<organism evidence="6 7">
    <name type="scientific">Bordetella holmesii CDC-H585-BH</name>
    <dbReference type="NCBI Taxonomy" id="1331206"/>
    <lineage>
        <taxon>Bacteria</taxon>
        <taxon>Pseudomonadati</taxon>
        <taxon>Pseudomonadota</taxon>
        <taxon>Betaproteobacteria</taxon>
        <taxon>Burkholderiales</taxon>
        <taxon>Alcaligenaceae</taxon>
        <taxon>Bordetella</taxon>
    </lineage>
</organism>
<evidence type="ECO:0000256" key="3">
    <source>
        <dbReference type="ARBA" id="ARBA00023125"/>
    </source>
</evidence>
<dbReference type="InterPro" id="IPR058163">
    <property type="entry name" value="LysR-type_TF_proteobact-type"/>
</dbReference>
<dbReference type="AlphaFoldDB" id="A0A158M2H6"/>
<dbReference type="InterPro" id="IPR005119">
    <property type="entry name" value="LysR_subst-bd"/>
</dbReference>
<dbReference type="Gene3D" id="1.10.10.10">
    <property type="entry name" value="Winged helix-like DNA-binding domain superfamily/Winged helix DNA-binding domain"/>
    <property type="match status" value="1"/>
</dbReference>
<comment type="caution">
    <text evidence="6">The sequence shown here is derived from an EMBL/GenBank/DDBJ whole genome shotgun (WGS) entry which is preliminary data.</text>
</comment>
<name>A0A158M2H6_9BORD</name>
<keyword evidence="2" id="KW-0805">Transcription regulation</keyword>
<reference evidence="6 7" key="1">
    <citation type="submission" date="2014-03" db="EMBL/GenBank/DDBJ databases">
        <title>Genome sequence of Bordetella holmseii.</title>
        <authorList>
            <person name="Harvill E."/>
            <person name="Goodfield L.L."/>
            <person name="Ivanov Y."/>
            <person name="Meyer J.A."/>
            <person name="Newth C."/>
            <person name="Cassiday P."/>
            <person name="Tondella M.L."/>
            <person name="Liao P."/>
            <person name="Zimmerman J."/>
            <person name="Meert K."/>
            <person name="Wessel D."/>
            <person name="Berger J."/>
            <person name="Dean J.M."/>
            <person name="Holubkov R."/>
            <person name="Burr J."/>
            <person name="Liu T."/>
            <person name="Brinkac L.M."/>
            <person name="Sanka R."/>
            <person name="Kim M."/>
            <person name="Losada L."/>
        </authorList>
    </citation>
    <scope>NUCLEOTIDE SEQUENCE [LARGE SCALE GENOMIC DNA]</scope>
    <source>
        <strain evidence="6 7">CDC-H585-BH</strain>
    </source>
</reference>